<proteinExistence type="predicted"/>
<sequence length="85" mass="9519">MAACRWPSEPVPEPEPKNYSNPNPVNTGSGEIRSRFLEDPLVPIRFHVSTQRTGSEPDNSTPVRDPVLGNRFRTGSNGYMPFFSQ</sequence>
<evidence type="ECO:0000256" key="1">
    <source>
        <dbReference type="SAM" id="MobiDB-lite"/>
    </source>
</evidence>
<feature type="region of interest" description="Disordered" evidence="1">
    <location>
        <begin position="1"/>
        <end position="31"/>
    </location>
</feature>
<feature type="region of interest" description="Disordered" evidence="1">
    <location>
        <begin position="48"/>
        <end position="85"/>
    </location>
</feature>
<organism evidence="2 3">
    <name type="scientific">Artemisia annua</name>
    <name type="common">Sweet wormwood</name>
    <dbReference type="NCBI Taxonomy" id="35608"/>
    <lineage>
        <taxon>Eukaryota</taxon>
        <taxon>Viridiplantae</taxon>
        <taxon>Streptophyta</taxon>
        <taxon>Embryophyta</taxon>
        <taxon>Tracheophyta</taxon>
        <taxon>Spermatophyta</taxon>
        <taxon>Magnoliopsida</taxon>
        <taxon>eudicotyledons</taxon>
        <taxon>Gunneridae</taxon>
        <taxon>Pentapetalae</taxon>
        <taxon>asterids</taxon>
        <taxon>campanulids</taxon>
        <taxon>Asterales</taxon>
        <taxon>Asteraceae</taxon>
        <taxon>Asteroideae</taxon>
        <taxon>Anthemideae</taxon>
        <taxon>Artemisiinae</taxon>
        <taxon>Artemisia</taxon>
    </lineage>
</organism>
<evidence type="ECO:0000313" key="2">
    <source>
        <dbReference type="EMBL" id="PWA70037.1"/>
    </source>
</evidence>
<protein>
    <submittedName>
        <fullName evidence="2">Uncharacterized protein</fullName>
    </submittedName>
</protein>
<name>A0A2U1N995_ARTAN</name>
<keyword evidence="3" id="KW-1185">Reference proteome</keyword>
<evidence type="ECO:0000313" key="3">
    <source>
        <dbReference type="Proteomes" id="UP000245207"/>
    </source>
</evidence>
<reference evidence="2 3" key="1">
    <citation type="journal article" date="2018" name="Mol. Plant">
        <title>The genome of Artemisia annua provides insight into the evolution of Asteraceae family and artemisinin biosynthesis.</title>
        <authorList>
            <person name="Shen Q."/>
            <person name="Zhang L."/>
            <person name="Liao Z."/>
            <person name="Wang S."/>
            <person name="Yan T."/>
            <person name="Shi P."/>
            <person name="Liu M."/>
            <person name="Fu X."/>
            <person name="Pan Q."/>
            <person name="Wang Y."/>
            <person name="Lv Z."/>
            <person name="Lu X."/>
            <person name="Zhang F."/>
            <person name="Jiang W."/>
            <person name="Ma Y."/>
            <person name="Chen M."/>
            <person name="Hao X."/>
            <person name="Li L."/>
            <person name="Tang Y."/>
            <person name="Lv G."/>
            <person name="Zhou Y."/>
            <person name="Sun X."/>
            <person name="Brodelius P.E."/>
            <person name="Rose J.K.C."/>
            <person name="Tang K."/>
        </authorList>
    </citation>
    <scope>NUCLEOTIDE SEQUENCE [LARGE SCALE GENOMIC DNA]</scope>
    <source>
        <strain evidence="3">cv. Huhao1</strain>
        <tissue evidence="2">Leaf</tissue>
    </source>
</reference>
<dbReference type="EMBL" id="PKPP01003313">
    <property type="protein sequence ID" value="PWA70037.1"/>
    <property type="molecule type" value="Genomic_DNA"/>
</dbReference>
<dbReference type="Proteomes" id="UP000245207">
    <property type="component" value="Unassembled WGS sequence"/>
</dbReference>
<dbReference type="AlphaFoldDB" id="A0A2U1N995"/>
<feature type="compositionally biased region" description="Polar residues" evidence="1">
    <location>
        <begin position="48"/>
        <end position="62"/>
    </location>
</feature>
<feature type="compositionally biased region" description="Polar residues" evidence="1">
    <location>
        <begin position="73"/>
        <end position="85"/>
    </location>
</feature>
<feature type="compositionally biased region" description="Polar residues" evidence="1">
    <location>
        <begin position="18"/>
        <end position="29"/>
    </location>
</feature>
<gene>
    <name evidence="2" type="ORF">CTI12_AA292270</name>
</gene>
<comment type="caution">
    <text evidence="2">The sequence shown here is derived from an EMBL/GenBank/DDBJ whole genome shotgun (WGS) entry which is preliminary data.</text>
</comment>
<accession>A0A2U1N995</accession>